<proteinExistence type="inferred from homology"/>
<dbReference type="GO" id="GO:0047472">
    <property type="term" value="F:3-carboxy-cis,cis-muconate cycloisomerase activity"/>
    <property type="evidence" value="ECO:0007669"/>
    <property type="project" value="UniProtKB-EC"/>
</dbReference>
<keyword evidence="3" id="KW-0413">Isomerase</keyword>
<comment type="similarity">
    <text evidence="1">Belongs to the class-II fumarase/aspartase family.</text>
</comment>
<dbReference type="OrthoDB" id="9768878at2"/>
<dbReference type="Gene3D" id="1.10.40.30">
    <property type="entry name" value="Fumarase/aspartase (C-terminal domain)"/>
    <property type="match status" value="1"/>
</dbReference>
<dbReference type="EC" id="5.5.1.2" evidence="3"/>
<dbReference type="InterPro" id="IPR000362">
    <property type="entry name" value="Fumarate_lyase_fam"/>
</dbReference>
<protein>
    <submittedName>
        <fullName evidence="3">3-carboxy-cis,cis-muconate cycloisomerase</fullName>
        <ecNumber evidence="3">5.5.1.2</ecNumber>
    </submittedName>
</protein>
<dbReference type="InterPro" id="IPR008948">
    <property type="entry name" value="L-Aspartase-like"/>
</dbReference>
<dbReference type="RefSeq" id="WP_072505633.1">
    <property type="nucleotide sequence ID" value="NZ_CP016364.1"/>
</dbReference>
<dbReference type="PRINTS" id="PR00149">
    <property type="entry name" value="FUMRATELYASE"/>
</dbReference>
<dbReference type="SUPFAM" id="SSF48557">
    <property type="entry name" value="L-aspartase-like"/>
    <property type="match status" value="1"/>
</dbReference>
<evidence type="ECO:0000256" key="1">
    <source>
        <dbReference type="ARBA" id="ARBA00034772"/>
    </source>
</evidence>
<dbReference type="Pfam" id="PF00206">
    <property type="entry name" value="Lyase_1"/>
    <property type="match status" value="1"/>
</dbReference>
<evidence type="ECO:0000313" key="4">
    <source>
        <dbReference type="Proteomes" id="UP000183859"/>
    </source>
</evidence>
<dbReference type="InterPro" id="IPR022761">
    <property type="entry name" value="Fumarate_lyase_N"/>
</dbReference>
<organism evidence="3 4">
    <name type="scientific">Phaeobacter porticola</name>
    <dbReference type="NCBI Taxonomy" id="1844006"/>
    <lineage>
        <taxon>Bacteria</taxon>
        <taxon>Pseudomonadati</taxon>
        <taxon>Pseudomonadota</taxon>
        <taxon>Alphaproteobacteria</taxon>
        <taxon>Rhodobacterales</taxon>
        <taxon>Roseobacteraceae</taxon>
        <taxon>Phaeobacter</taxon>
    </lineage>
</organism>
<dbReference type="Proteomes" id="UP000183859">
    <property type="component" value="Chromosome"/>
</dbReference>
<sequence length="449" mass="47149">MAASIFDSQLYATLFPAGDVARLFSDSAEIRAMLLVEGALAKAQGAMGLIPEDSAAAIGRAVMEVALDPGALTRQTGQNGVPVPGLVAALRHEMNAPEHAQYVHWGATSQDIMDSALMLRLRQVLGLIEADLAALLAQLATLAECHASLPMAARTYGQFATPTSFGAVVAAWGRPVLSLLEELPQLRQTCLLVSLSGAAGTANALGQKASALRTKLAEDLSLVDPRYSWHTDRTPVLRLADWFTRVTLALGKLGTDCQALRQTGIEEITATGAGASSTMPQKQNPVAASALIALSTQAAAQLSALHASASHQHQRDGARWFGEWLSLPQIVFCAAGASSIGRDLTKDLAPDMDRMALGLTAANGVLHAEALSFALARTMRRAEAQSAVKDLCNAASAQGKTLDVLAVQTYPDMNLTAVFDPTQQLGAAPSDARQFASDVAVYQAAHPKP</sequence>
<evidence type="ECO:0000313" key="3">
    <source>
        <dbReference type="EMBL" id="APG48275.1"/>
    </source>
</evidence>
<name>A0A1L3I8C2_9RHOB</name>
<dbReference type="EMBL" id="CP016364">
    <property type="protein sequence ID" value="APG48275.1"/>
    <property type="molecule type" value="Genomic_DNA"/>
</dbReference>
<keyword evidence="4" id="KW-1185">Reference proteome</keyword>
<feature type="domain" description="Adenylosuccinate lyase C-terminal" evidence="2">
    <location>
        <begin position="363"/>
        <end position="436"/>
    </location>
</feature>
<dbReference type="STRING" id="1844006.PhaeoP97_02900"/>
<dbReference type="SMART" id="SM00998">
    <property type="entry name" value="ADSL_C"/>
    <property type="match status" value="1"/>
</dbReference>
<dbReference type="PANTHER" id="PTHR43172:SF2">
    <property type="entry name" value="ADENYLOSUCCINATE LYASE C-TERMINAL DOMAIN-CONTAINING PROTEIN"/>
    <property type="match status" value="1"/>
</dbReference>
<dbReference type="KEGG" id="php:PhaeoP97_02900"/>
<dbReference type="Gene3D" id="1.20.200.10">
    <property type="entry name" value="Fumarase/aspartase (Central domain)"/>
    <property type="match status" value="1"/>
</dbReference>
<evidence type="ECO:0000259" key="2">
    <source>
        <dbReference type="SMART" id="SM00998"/>
    </source>
</evidence>
<dbReference type="InterPro" id="IPR019468">
    <property type="entry name" value="AdenyloSucc_lyase_C"/>
</dbReference>
<gene>
    <name evidence="3" type="ORF">PhaeoP97_02900</name>
</gene>
<dbReference type="PANTHER" id="PTHR43172">
    <property type="entry name" value="ADENYLOSUCCINATE LYASE"/>
    <property type="match status" value="1"/>
</dbReference>
<reference evidence="4" key="1">
    <citation type="submission" date="2016-07" db="EMBL/GenBank/DDBJ databases">
        <title>Phaeobacter portensis sp. nov., a tropodithietic acid producing bacterium isolated from a German harbor.</title>
        <authorList>
            <person name="Freese H.M."/>
            <person name="Bunk B."/>
            <person name="Breider S."/>
            <person name="Brinkhoff T."/>
        </authorList>
    </citation>
    <scope>NUCLEOTIDE SEQUENCE [LARGE SCALE GENOMIC DNA]</scope>
    <source>
        <strain evidence="4">P97</strain>
    </source>
</reference>
<dbReference type="AlphaFoldDB" id="A0A1L3I8C2"/>
<accession>A0A1L3I8C2</accession>